<evidence type="ECO:0000259" key="1">
    <source>
        <dbReference type="SMART" id="SM00422"/>
    </source>
</evidence>
<organism evidence="2 3">
    <name type="scientific">Stackebrandtia nassauensis (strain DSM 44728 / CIP 108903 / NRRL B-16338 / NBRC 102104 / LLR-40K-21)</name>
    <dbReference type="NCBI Taxonomy" id="446470"/>
    <lineage>
        <taxon>Bacteria</taxon>
        <taxon>Bacillati</taxon>
        <taxon>Actinomycetota</taxon>
        <taxon>Actinomycetes</taxon>
        <taxon>Glycomycetales</taxon>
        <taxon>Glycomycetaceae</taxon>
        <taxon>Stackebrandtia</taxon>
    </lineage>
</organism>
<dbReference type="InterPro" id="IPR000551">
    <property type="entry name" value="MerR-type_HTH_dom"/>
</dbReference>
<dbReference type="SMART" id="SM00422">
    <property type="entry name" value="HTH_MERR"/>
    <property type="match status" value="1"/>
</dbReference>
<dbReference type="EMBL" id="CP001778">
    <property type="protein sequence ID" value="ADD42067.1"/>
    <property type="molecule type" value="Genomic_DNA"/>
</dbReference>
<sequence>MEETEARWPIGELARRVAAALAVGYDGPGNARVRGVPDVRSIRWYATIGLLDKPAGYRGRTALYGPRHLRQLVAVKRRQAAGVALSDIQAELAGASPEELADLARVPGELLDGEPSDQAAESDPRPVPAVEAAFWKSQPVTVTVAEPAGHAPPAAAANLSYGLKLAEGLTLLVDATRCPTPEDHEAVQAAAQPLLRALKARGLLTTAYTGVKP</sequence>
<feature type="domain" description="HTH merR-type" evidence="1">
    <location>
        <begin position="8"/>
        <end position="95"/>
    </location>
</feature>
<dbReference type="STRING" id="446470.Snas_2382"/>
<proteinExistence type="predicted"/>
<reference evidence="2 3" key="1">
    <citation type="journal article" date="2009" name="Stand. Genomic Sci.">
        <title>Complete genome sequence of Stackebrandtia nassauensis type strain (LLR-40K-21).</title>
        <authorList>
            <person name="Munk C."/>
            <person name="Lapidus A."/>
            <person name="Copeland A."/>
            <person name="Jando M."/>
            <person name="Mayilraj S."/>
            <person name="Glavina Del Rio T."/>
            <person name="Nolan M."/>
            <person name="Chen F."/>
            <person name="Lucas S."/>
            <person name="Tice H."/>
            <person name="Cheng J.F."/>
            <person name="Han C."/>
            <person name="Detter J.C."/>
            <person name="Bruce D."/>
            <person name="Goodwin L."/>
            <person name="Chain P."/>
            <person name="Pitluck S."/>
            <person name="Goker M."/>
            <person name="Ovchinikova G."/>
            <person name="Pati A."/>
            <person name="Ivanova N."/>
            <person name="Mavromatis K."/>
            <person name="Chen A."/>
            <person name="Palaniappan K."/>
            <person name="Land M."/>
            <person name="Hauser L."/>
            <person name="Chang Y.J."/>
            <person name="Jeffries C.D."/>
            <person name="Bristow J."/>
            <person name="Eisen J.A."/>
            <person name="Markowitz V."/>
            <person name="Hugenholtz P."/>
            <person name="Kyrpides N.C."/>
            <person name="Klenk H.P."/>
        </authorList>
    </citation>
    <scope>NUCLEOTIDE SEQUENCE [LARGE SCALE GENOMIC DNA]</scope>
    <source>
        <strain evidence="3">DSM 44728 / CIP 108903 / NRRL B-16338 / NBRC 102104 / LLR-40K-21</strain>
    </source>
</reference>
<accession>D3Q4N7</accession>
<dbReference type="HOGENOM" id="CLU_110117_0_0_11"/>
<protein>
    <submittedName>
        <fullName evidence="2">Putative transcriptional regulator, MerR family</fullName>
    </submittedName>
</protein>
<dbReference type="Proteomes" id="UP000000844">
    <property type="component" value="Chromosome"/>
</dbReference>
<name>D3Q4N7_STANL</name>
<dbReference type="OrthoDB" id="3830374at2"/>
<keyword evidence="3" id="KW-1185">Reference proteome</keyword>
<evidence type="ECO:0000313" key="2">
    <source>
        <dbReference type="EMBL" id="ADD42067.1"/>
    </source>
</evidence>
<dbReference type="Gene3D" id="1.10.1660.10">
    <property type="match status" value="1"/>
</dbReference>
<dbReference type="InterPro" id="IPR009061">
    <property type="entry name" value="DNA-bd_dom_put_sf"/>
</dbReference>
<dbReference type="GO" id="GO:0003677">
    <property type="term" value="F:DNA binding"/>
    <property type="evidence" value="ECO:0007669"/>
    <property type="project" value="InterPro"/>
</dbReference>
<dbReference type="KEGG" id="sna:Snas_2382"/>
<dbReference type="AlphaFoldDB" id="D3Q4N7"/>
<dbReference type="GO" id="GO:0006355">
    <property type="term" value="P:regulation of DNA-templated transcription"/>
    <property type="evidence" value="ECO:0007669"/>
    <property type="project" value="InterPro"/>
</dbReference>
<dbReference type="RefSeq" id="WP_013017638.1">
    <property type="nucleotide sequence ID" value="NC_013947.1"/>
</dbReference>
<evidence type="ECO:0000313" key="3">
    <source>
        <dbReference type="Proteomes" id="UP000000844"/>
    </source>
</evidence>
<dbReference type="eggNOG" id="COG0789">
    <property type="taxonomic scope" value="Bacteria"/>
</dbReference>
<gene>
    <name evidence="2" type="ordered locus">Snas_2382</name>
</gene>
<dbReference type="SUPFAM" id="SSF46955">
    <property type="entry name" value="Putative DNA-binding domain"/>
    <property type="match status" value="1"/>
</dbReference>
<dbReference type="Pfam" id="PF13411">
    <property type="entry name" value="MerR_1"/>
    <property type="match status" value="1"/>
</dbReference>